<evidence type="ECO:0000313" key="9">
    <source>
        <dbReference type="Proteomes" id="UP000027442"/>
    </source>
</evidence>
<keyword evidence="4" id="KW-0472">Membrane</keyword>
<keyword evidence="9" id="KW-1185">Reference proteome</keyword>
<feature type="domain" description="SusD-like N-terminal" evidence="7">
    <location>
        <begin position="93"/>
        <end position="238"/>
    </location>
</feature>
<evidence type="ECO:0000256" key="4">
    <source>
        <dbReference type="ARBA" id="ARBA00023136"/>
    </source>
</evidence>
<evidence type="ECO:0000256" key="2">
    <source>
        <dbReference type="ARBA" id="ARBA00006275"/>
    </source>
</evidence>
<feature type="domain" description="RagB/SusD" evidence="6">
    <location>
        <begin position="333"/>
        <end position="507"/>
    </location>
</feature>
<accession>A0A069QRP3</accession>
<evidence type="ECO:0000259" key="6">
    <source>
        <dbReference type="Pfam" id="PF07980"/>
    </source>
</evidence>
<dbReference type="PROSITE" id="PS51257">
    <property type="entry name" value="PROKAR_LIPOPROTEIN"/>
    <property type="match status" value="1"/>
</dbReference>
<evidence type="ECO:0000256" key="1">
    <source>
        <dbReference type="ARBA" id="ARBA00004442"/>
    </source>
</evidence>
<evidence type="ECO:0000256" key="3">
    <source>
        <dbReference type="ARBA" id="ARBA00022729"/>
    </source>
</evidence>
<dbReference type="PATRIC" id="fig|1122985.7.peg.1457"/>
<dbReference type="HOGENOM" id="CLU_015553_3_2_10"/>
<gene>
    <name evidence="8" type="ORF">HMPREF1991_01399</name>
</gene>
<dbReference type="eggNOG" id="COG1834">
    <property type="taxonomic scope" value="Bacteria"/>
</dbReference>
<comment type="caution">
    <text evidence="8">The sequence shown here is derived from an EMBL/GenBank/DDBJ whole genome shotgun (WGS) entry which is preliminary data.</text>
</comment>
<keyword evidence="3" id="KW-0732">Signal</keyword>
<evidence type="ECO:0000256" key="5">
    <source>
        <dbReference type="ARBA" id="ARBA00023237"/>
    </source>
</evidence>
<reference evidence="8 9" key="1">
    <citation type="submission" date="2013-08" db="EMBL/GenBank/DDBJ databases">
        <authorList>
            <person name="Weinstock G."/>
            <person name="Sodergren E."/>
            <person name="Wylie T."/>
            <person name="Fulton L."/>
            <person name="Fulton R."/>
            <person name="Fronick C."/>
            <person name="O'Laughlin M."/>
            <person name="Godfrey J."/>
            <person name="Miner T."/>
            <person name="Herter B."/>
            <person name="Appelbaum E."/>
            <person name="Cordes M."/>
            <person name="Lek S."/>
            <person name="Wollam A."/>
            <person name="Pepin K.H."/>
            <person name="Palsikar V.B."/>
            <person name="Mitreva M."/>
            <person name="Wilson R.K."/>
        </authorList>
    </citation>
    <scope>NUCLEOTIDE SEQUENCE [LARGE SCALE GENOMIC DNA]</scope>
    <source>
        <strain evidence="8 9">ATCC 15930</strain>
    </source>
</reference>
<dbReference type="CDD" id="cd08977">
    <property type="entry name" value="SusD"/>
    <property type="match status" value="1"/>
</dbReference>
<keyword evidence="5" id="KW-0998">Cell outer membrane</keyword>
<evidence type="ECO:0000313" key="8">
    <source>
        <dbReference type="EMBL" id="KDR52516.1"/>
    </source>
</evidence>
<dbReference type="InterPro" id="IPR012944">
    <property type="entry name" value="SusD_RagB_dom"/>
</dbReference>
<dbReference type="AlphaFoldDB" id="A0A069QRP3"/>
<organism evidence="8 9">
    <name type="scientific">Hoylesella loescheii DSM 19665 = JCM 12249 = ATCC 15930</name>
    <dbReference type="NCBI Taxonomy" id="1122985"/>
    <lineage>
        <taxon>Bacteria</taxon>
        <taxon>Pseudomonadati</taxon>
        <taxon>Bacteroidota</taxon>
        <taxon>Bacteroidia</taxon>
        <taxon>Bacteroidales</taxon>
        <taxon>Prevotellaceae</taxon>
        <taxon>Hoylesella</taxon>
    </lineage>
</organism>
<proteinExistence type="inferred from homology"/>
<dbReference type="InterPro" id="IPR011990">
    <property type="entry name" value="TPR-like_helical_dom_sf"/>
</dbReference>
<dbReference type="Gene3D" id="1.25.40.390">
    <property type="match status" value="1"/>
</dbReference>
<dbReference type="SUPFAM" id="SSF48452">
    <property type="entry name" value="TPR-like"/>
    <property type="match status" value="1"/>
</dbReference>
<dbReference type="Pfam" id="PF14322">
    <property type="entry name" value="SusD-like_3"/>
    <property type="match status" value="1"/>
</dbReference>
<dbReference type="GO" id="GO:0009279">
    <property type="term" value="C:cell outer membrane"/>
    <property type="evidence" value="ECO:0007669"/>
    <property type="project" value="UniProtKB-SubCell"/>
</dbReference>
<evidence type="ECO:0000259" key="7">
    <source>
        <dbReference type="Pfam" id="PF14322"/>
    </source>
</evidence>
<sequence>MKTFVNITIYGLLGLAVGLSSCDSSLLDTSPTGSISGDVVLKDASSAEIAVNGIIRMFYAVDNHEHFGVASMAIMHDMMAEDMILGKEGNGWFSWDALYKIKSLYTRKDERCYNIWNDNYSIIASANYILAAETTMAGDPKAVDYVVGQAYGFRAFAYFALAQTYARTIVGHEKEKCVPIYTGPTVPSTTGQPRSSNEAVYAQIESDLTKAAEKLKGMNKKHVSHLNYATVQGLLARVKMVENKWADAKEAALQAINASKCKILKIEGFRGLNNAKADNVLWGMEIKADQSGGWANFFSHMDTLQYGGRAPKQISQTLYAKMNTTDDRRKWWNPHSHFNTFDGAQVKSGYQQDKFHFANPKEGTGDYIFMRVEEMYLTAAEAACRLGDDAEAKKYLMELMKMRDPKYTTDKTGTELGKVSSQEKGSLLEEIITQRRIELWGEFGRMNDLRRLRQGFRRTAADGWTMASYLLKTRPTEDPESYMWVLTIPQSEFDGNVNMKADTDQNPMGD</sequence>
<comment type="similarity">
    <text evidence="2">Belongs to the SusD family.</text>
</comment>
<dbReference type="InterPro" id="IPR033985">
    <property type="entry name" value="SusD-like_N"/>
</dbReference>
<comment type="subcellular location">
    <subcellularLocation>
        <location evidence="1">Cell outer membrane</location>
    </subcellularLocation>
</comment>
<dbReference type="Pfam" id="PF07980">
    <property type="entry name" value="SusD_RagB"/>
    <property type="match status" value="1"/>
</dbReference>
<dbReference type="RefSeq" id="WP_018967913.1">
    <property type="nucleotide sequence ID" value="NZ_KB899218.1"/>
</dbReference>
<dbReference type="EMBL" id="JNGW01000061">
    <property type="protein sequence ID" value="KDR52516.1"/>
    <property type="molecule type" value="Genomic_DNA"/>
</dbReference>
<name>A0A069QRP3_HOYLO</name>
<protein>
    <submittedName>
        <fullName evidence="8">SusD family protein</fullName>
    </submittedName>
</protein>
<dbReference type="Proteomes" id="UP000027442">
    <property type="component" value="Unassembled WGS sequence"/>
</dbReference>